<feature type="transmembrane region" description="Helical" evidence="17">
    <location>
        <begin position="390"/>
        <end position="413"/>
    </location>
</feature>
<dbReference type="Gene3D" id="1.10.287.1770">
    <property type="match status" value="1"/>
</dbReference>
<dbReference type="InterPro" id="IPR050860">
    <property type="entry name" value="FeoB_GTPase"/>
</dbReference>
<dbReference type="Pfam" id="PF07670">
    <property type="entry name" value="Gate"/>
    <property type="match status" value="2"/>
</dbReference>
<dbReference type="Pfam" id="PF07664">
    <property type="entry name" value="FeoB_C"/>
    <property type="match status" value="1"/>
</dbReference>
<dbReference type="STRING" id="1077675.BCR22_11530"/>
<dbReference type="InterPro" id="IPR011642">
    <property type="entry name" value="Gate_dom"/>
</dbReference>
<reference evidence="19 20" key="1">
    <citation type="submission" date="2017-11" db="EMBL/GenBank/DDBJ databases">
        <title>Draft genome sequence of Enterococcus plantarum TRW2 strain isolated from lettuce.</title>
        <authorList>
            <person name="Kim E.B."/>
            <person name="Marco M.L."/>
            <person name="Williams T.R."/>
            <person name="You I.H."/>
        </authorList>
    </citation>
    <scope>NUCLEOTIDE SEQUENCE [LARGE SCALE GENOMIC DNA]</scope>
    <source>
        <strain evidence="19 20">TRW2</strain>
    </source>
</reference>
<feature type="transmembrane region" description="Helical" evidence="17">
    <location>
        <begin position="283"/>
        <end position="301"/>
    </location>
</feature>
<dbReference type="PROSITE" id="PS51711">
    <property type="entry name" value="G_FEOB"/>
    <property type="match status" value="1"/>
</dbReference>
<evidence type="ECO:0000256" key="9">
    <source>
        <dbReference type="ARBA" id="ARBA00022989"/>
    </source>
</evidence>
<dbReference type="Gene3D" id="3.40.50.300">
    <property type="entry name" value="P-loop containing nucleotide triphosphate hydrolases"/>
    <property type="match status" value="1"/>
</dbReference>
<gene>
    <name evidence="19" type="primary">feoB</name>
    <name evidence="19" type="ORF">CI088_01320</name>
</gene>
<keyword evidence="12 15" id="KW-0342">GTP-binding</keyword>
<evidence type="ECO:0000256" key="5">
    <source>
        <dbReference type="ARBA" id="ARBA00022496"/>
    </source>
</evidence>
<keyword evidence="7 17" id="KW-0812">Transmembrane</keyword>
<evidence type="ECO:0000256" key="4">
    <source>
        <dbReference type="ARBA" id="ARBA00022475"/>
    </source>
</evidence>
<accession>A0A2W3ZDV4</accession>
<evidence type="ECO:0000256" key="1">
    <source>
        <dbReference type="ARBA" id="ARBA00003926"/>
    </source>
</evidence>
<dbReference type="InterPro" id="IPR041069">
    <property type="entry name" value="FeoB_Cyto"/>
</dbReference>
<evidence type="ECO:0000256" key="15">
    <source>
        <dbReference type="PIRSR" id="PIRSR603373-1"/>
    </source>
</evidence>
<name>A0A2W3ZDV4_9ENTE</name>
<feature type="binding site" evidence="15">
    <location>
        <begin position="55"/>
        <end position="58"/>
    </location>
    <ligand>
        <name>GTP</name>
        <dbReference type="ChEBI" id="CHEBI:37565"/>
        <label>1</label>
    </ligand>
</feature>
<evidence type="ECO:0000259" key="18">
    <source>
        <dbReference type="PROSITE" id="PS51711"/>
    </source>
</evidence>
<comment type="subcellular location">
    <subcellularLocation>
        <location evidence="2">Cell inner membrane</location>
        <topology evidence="2">Multi-pass membrane protein</topology>
    </subcellularLocation>
    <subcellularLocation>
        <location evidence="17">Cell membrane</location>
        <topology evidence="17">Multi-pass membrane protein</topology>
    </subcellularLocation>
</comment>
<evidence type="ECO:0000256" key="8">
    <source>
        <dbReference type="ARBA" id="ARBA00022741"/>
    </source>
</evidence>
<keyword evidence="13 17" id="KW-0472">Membrane</keyword>
<keyword evidence="3 17" id="KW-0813">Transport</keyword>
<evidence type="ECO:0000256" key="6">
    <source>
        <dbReference type="ARBA" id="ARBA00022519"/>
    </source>
</evidence>
<dbReference type="CDD" id="cd01879">
    <property type="entry name" value="FeoB"/>
    <property type="match status" value="1"/>
</dbReference>
<dbReference type="PANTHER" id="PTHR43185">
    <property type="entry name" value="FERROUS IRON TRANSPORT PROTEIN B"/>
    <property type="match status" value="1"/>
</dbReference>
<feature type="binding site" evidence="15">
    <location>
        <begin position="115"/>
        <end position="118"/>
    </location>
    <ligand>
        <name>GTP</name>
        <dbReference type="ChEBI" id="CHEBI:37565"/>
        <label>1</label>
    </ligand>
</feature>
<feature type="binding site" evidence="15">
    <location>
        <begin position="35"/>
        <end position="39"/>
    </location>
    <ligand>
        <name>GTP</name>
        <dbReference type="ChEBI" id="CHEBI:37565"/>
        <label>2</label>
    </ligand>
</feature>
<dbReference type="InterPro" id="IPR003373">
    <property type="entry name" value="Fe2_transport_prot-B"/>
</dbReference>
<keyword evidence="11" id="KW-0406">Ion transport</keyword>
<dbReference type="EMBL" id="PIEU01000002">
    <property type="protein sequence ID" value="PZL77918.1"/>
    <property type="molecule type" value="Genomic_DNA"/>
</dbReference>
<evidence type="ECO:0000256" key="14">
    <source>
        <dbReference type="NCBIfam" id="TIGR00437"/>
    </source>
</evidence>
<feature type="domain" description="FeoB-type G" evidence="18">
    <location>
        <begin position="3"/>
        <end position="164"/>
    </location>
</feature>
<keyword evidence="5 17" id="KW-0410">Iron transport</keyword>
<evidence type="ECO:0000256" key="11">
    <source>
        <dbReference type="ARBA" id="ARBA00023065"/>
    </source>
</evidence>
<keyword evidence="16" id="KW-0460">Magnesium</keyword>
<feature type="transmembrane region" description="Helical" evidence="17">
    <location>
        <begin position="679"/>
        <end position="698"/>
    </location>
</feature>
<dbReference type="GO" id="GO:0005525">
    <property type="term" value="F:GTP binding"/>
    <property type="evidence" value="ECO:0007669"/>
    <property type="project" value="UniProtKB-KW"/>
</dbReference>
<feature type="transmembrane region" description="Helical" evidence="17">
    <location>
        <begin position="518"/>
        <end position="537"/>
    </location>
</feature>
<dbReference type="Pfam" id="PF02421">
    <property type="entry name" value="FeoB_N"/>
    <property type="match status" value="1"/>
</dbReference>
<keyword evidence="4" id="KW-1003">Cell membrane</keyword>
<dbReference type="RefSeq" id="WP_111246917.1">
    <property type="nucleotide sequence ID" value="NZ_PIEU01000002.1"/>
</dbReference>
<feature type="binding site" evidence="16">
    <location>
        <position position="21"/>
    </location>
    <ligand>
        <name>Mg(2+)</name>
        <dbReference type="ChEBI" id="CHEBI:18420"/>
        <label>2</label>
    </ligand>
</feature>
<feature type="binding site" evidence="15">
    <location>
        <begin position="10"/>
        <end position="17"/>
    </location>
    <ligand>
        <name>GTP</name>
        <dbReference type="ChEBI" id="CHEBI:37565"/>
        <label>1</label>
    </ligand>
</feature>
<keyword evidence="16" id="KW-0479">Metal-binding</keyword>
<dbReference type="AlphaFoldDB" id="A0A2W3ZDV4"/>
<evidence type="ECO:0000256" key="12">
    <source>
        <dbReference type="ARBA" id="ARBA00023134"/>
    </source>
</evidence>
<comment type="similarity">
    <text evidence="17">Belongs to the TRAFAC class TrmE-Era-EngA-EngB-Septin-like GTPase superfamily. FeoB GTPase (TC 9.A.8) family.</text>
</comment>
<comment type="function">
    <text evidence="1 17">Probable transporter of a GTP-driven Fe(2+) uptake system.</text>
</comment>
<sequence>MEERHIALTGNPNSGKTTTFNALTGANQYVGNWPGVTVERKEGKLKKNKQITIQDLPGIYSLSPYTPEEVVARDYLLSGDPDVIVNIVDATNLERNLYLTTQLMETGIPVVVGLNMMDILDKSGKKINSEKLAYGLGVDVLGVSALKNRGLDALITKAVKETETFPKEFNYPTYDNRLEAALNEIIVVLGNRVLERQARWYSIKLFERDTRVIKELVLSSAQQDEIEEIIKITEQVFGDDSESIVINERYEFITRLTALCSIERNEITFNTSDKIDRIVTNRWLALPIFAVIMWFVYYLAIQTVGTMGTDWINDELFGNLVPSTVEGLLANWQVAPWMQRLILDGIIAGVGAVLGFLPQLAVLFLCLGFLEDCGYMSRIAFVMDRLFRKFGLSGKSFIPMLIATGCGVPGVMASRTIENEKDRKMTIMVTTFMPCSAKLPIIALIAGAFFPKSSWVSPSAYFIGIAAIVLSGIALKKTHSFSGDPAPFIMELPAYHMPQLRGVLRHAYDRSKSFVKKAGTIIFVMSIIIWFTSTYTFTLQEAEADQSILANLGKVIAPIFAPLGWGTWQGAVATITGLVAKENVIGTFGILFGHVGEVSEDGVEVWSALQEAFTPVAAYSFLVFNLLCAPCFAAIGAIRREMGNLKWTWGAIGYQCGLAYVVSFIIYQFGHVIFENGHIGVGILIATLLLIIMGYYLVRKPKIKEEPVITMATLERG</sequence>
<feature type="binding site" evidence="16">
    <location>
        <position position="22"/>
    </location>
    <ligand>
        <name>Mg(2+)</name>
        <dbReference type="ChEBI" id="CHEBI:18420"/>
        <label>1</label>
    </ligand>
</feature>
<dbReference type="InterPro" id="IPR011640">
    <property type="entry name" value="Fe2_transport_prot_B_C"/>
</dbReference>
<dbReference type="Pfam" id="PF17910">
    <property type="entry name" value="FeoB_Cyto"/>
    <property type="match status" value="1"/>
</dbReference>
<keyword evidence="10 17" id="KW-0408">Iron</keyword>
<evidence type="ECO:0000256" key="16">
    <source>
        <dbReference type="PIRSR" id="PIRSR603373-2"/>
    </source>
</evidence>
<evidence type="ECO:0000256" key="7">
    <source>
        <dbReference type="ARBA" id="ARBA00022692"/>
    </source>
</evidence>
<dbReference type="Proteomes" id="UP000249828">
    <property type="component" value="Unassembled WGS sequence"/>
</dbReference>
<dbReference type="InterPro" id="IPR030389">
    <property type="entry name" value="G_FEOB_dom"/>
</dbReference>
<organism evidence="19 20">
    <name type="scientific">Enterococcus plantarum</name>
    <dbReference type="NCBI Taxonomy" id="1077675"/>
    <lineage>
        <taxon>Bacteria</taxon>
        <taxon>Bacillati</taxon>
        <taxon>Bacillota</taxon>
        <taxon>Bacilli</taxon>
        <taxon>Lactobacillales</taxon>
        <taxon>Enterococcaceae</taxon>
        <taxon>Enterococcus</taxon>
    </lineage>
</organism>
<dbReference type="GO" id="GO:0005886">
    <property type="term" value="C:plasma membrane"/>
    <property type="evidence" value="ECO:0007669"/>
    <property type="project" value="UniProtKB-SubCell"/>
</dbReference>
<dbReference type="InterPro" id="IPR027417">
    <property type="entry name" value="P-loop_NTPase"/>
</dbReference>
<comment type="caution">
    <text evidence="19">The sequence shown here is derived from an EMBL/GenBank/DDBJ whole genome shotgun (WGS) entry which is preliminary data.</text>
</comment>
<dbReference type="FunFam" id="3.40.50.300:FF:000426">
    <property type="entry name" value="Ferrous iron transport protein B"/>
    <property type="match status" value="1"/>
</dbReference>
<dbReference type="GO" id="GO:0046872">
    <property type="term" value="F:metal ion binding"/>
    <property type="evidence" value="ECO:0007669"/>
    <property type="project" value="UniProtKB-KW"/>
</dbReference>
<feature type="transmembrane region" description="Helical" evidence="17">
    <location>
        <begin position="647"/>
        <end position="667"/>
    </location>
</feature>
<evidence type="ECO:0000256" key="3">
    <source>
        <dbReference type="ARBA" id="ARBA00022448"/>
    </source>
</evidence>
<evidence type="ECO:0000256" key="2">
    <source>
        <dbReference type="ARBA" id="ARBA00004429"/>
    </source>
</evidence>
<dbReference type="NCBIfam" id="TIGR00437">
    <property type="entry name" value="feoB"/>
    <property type="match status" value="1"/>
</dbReference>
<keyword evidence="9 17" id="KW-1133">Transmembrane helix</keyword>
<evidence type="ECO:0000256" key="13">
    <source>
        <dbReference type="ARBA" id="ARBA00023136"/>
    </source>
</evidence>
<evidence type="ECO:0000256" key="10">
    <source>
        <dbReference type="ARBA" id="ARBA00023004"/>
    </source>
</evidence>
<evidence type="ECO:0000313" key="20">
    <source>
        <dbReference type="Proteomes" id="UP000249828"/>
    </source>
</evidence>
<evidence type="ECO:0000256" key="17">
    <source>
        <dbReference type="RuleBase" id="RU362098"/>
    </source>
</evidence>
<feature type="binding site" evidence="16">
    <location>
        <position position="25"/>
    </location>
    <ligand>
        <name>Mg(2+)</name>
        <dbReference type="ChEBI" id="CHEBI:18420"/>
        <label>2</label>
    </ligand>
</feature>
<feature type="transmembrane region" description="Helical" evidence="17">
    <location>
        <begin position="616"/>
        <end position="635"/>
    </location>
</feature>
<protein>
    <recommendedName>
        <fullName evidence="14 17">Ferrous iron transport protein B</fullName>
    </recommendedName>
</protein>
<feature type="binding site" evidence="16">
    <location>
        <position position="24"/>
    </location>
    <ligand>
        <name>Mg(2+)</name>
        <dbReference type="ChEBI" id="CHEBI:18420"/>
        <label>2</label>
    </ligand>
</feature>
<dbReference type="GO" id="GO:0015093">
    <property type="term" value="F:ferrous iron transmembrane transporter activity"/>
    <property type="evidence" value="ECO:0007669"/>
    <property type="project" value="UniProtKB-UniRule"/>
</dbReference>
<keyword evidence="8 15" id="KW-0547">Nucleotide-binding</keyword>
<keyword evidence="6" id="KW-0997">Cell inner membrane</keyword>
<feature type="transmembrane region" description="Helical" evidence="17">
    <location>
        <begin position="425"/>
        <end position="449"/>
    </location>
</feature>
<dbReference type="PANTHER" id="PTHR43185:SF1">
    <property type="entry name" value="FE(2+) TRANSPORTER FEOB"/>
    <property type="match status" value="1"/>
</dbReference>
<feature type="transmembrane region" description="Helical" evidence="17">
    <location>
        <begin position="346"/>
        <end position="370"/>
    </location>
</feature>
<evidence type="ECO:0000313" key="19">
    <source>
        <dbReference type="EMBL" id="PZL77918.1"/>
    </source>
</evidence>
<feature type="transmembrane region" description="Helical" evidence="17">
    <location>
        <begin position="455"/>
        <end position="475"/>
    </location>
</feature>
<dbReference type="SUPFAM" id="SSF52540">
    <property type="entry name" value="P-loop containing nucleoside triphosphate hydrolases"/>
    <property type="match status" value="1"/>
</dbReference>
<proteinExistence type="inferred from homology"/>
<keyword evidence="20" id="KW-1185">Reference proteome</keyword>